<dbReference type="Gramene" id="OPUNC09G09970.1">
    <property type="protein sequence ID" value="OPUNC09G09970.1"/>
    <property type="gene ID" value="OPUNC09G09970"/>
</dbReference>
<dbReference type="AlphaFoldDB" id="A0A0E0M1M0"/>
<feature type="chain" id="PRO_5002366987" evidence="2">
    <location>
        <begin position="18"/>
        <end position="225"/>
    </location>
</feature>
<dbReference type="EnsemblPlants" id="OPUNC09G09970.1">
    <property type="protein sequence ID" value="OPUNC09G09970.1"/>
    <property type="gene ID" value="OPUNC09G09970"/>
</dbReference>
<feature type="region of interest" description="Disordered" evidence="1">
    <location>
        <begin position="34"/>
        <end position="65"/>
    </location>
</feature>
<organism evidence="3">
    <name type="scientific">Oryza punctata</name>
    <name type="common">Red rice</name>
    <dbReference type="NCBI Taxonomy" id="4537"/>
    <lineage>
        <taxon>Eukaryota</taxon>
        <taxon>Viridiplantae</taxon>
        <taxon>Streptophyta</taxon>
        <taxon>Embryophyta</taxon>
        <taxon>Tracheophyta</taxon>
        <taxon>Spermatophyta</taxon>
        <taxon>Magnoliopsida</taxon>
        <taxon>Liliopsida</taxon>
        <taxon>Poales</taxon>
        <taxon>Poaceae</taxon>
        <taxon>BOP clade</taxon>
        <taxon>Oryzoideae</taxon>
        <taxon>Oryzeae</taxon>
        <taxon>Oryzinae</taxon>
        <taxon>Oryza</taxon>
    </lineage>
</organism>
<evidence type="ECO:0000313" key="3">
    <source>
        <dbReference type="EnsemblPlants" id="OPUNC09G09970.1"/>
    </source>
</evidence>
<sequence length="225" mass="24692">MTGTEALVLLFFLSSDATMTCRWRDLRRRRMERHWHKRRRKGRDRRAAASEDGGWEAQGVAGGERGVGLLPPEGSGAWDHFCRRGGRPAATAIVGGEWGTGPLPPRGVEHEAIAGGEGQSPDSIIIFDIGEKEKYGQLVTKSDLRTLPSFSGTTRPPHRAPPPAPRPALGTPPEPPPSPPPIHLVTTPTSLPRPPLPQPRRRHYRPPPGFRSPRRGPTPTLNRKT</sequence>
<protein>
    <submittedName>
        <fullName evidence="3">Uncharacterized protein</fullName>
    </submittedName>
</protein>
<name>A0A0E0M1M0_ORYPU</name>
<reference evidence="3" key="2">
    <citation type="submission" date="2018-05" db="EMBL/GenBank/DDBJ databases">
        <title>OpunRS2 (Oryza punctata Reference Sequence Version 2).</title>
        <authorList>
            <person name="Zhang J."/>
            <person name="Kudrna D."/>
            <person name="Lee S."/>
            <person name="Talag J."/>
            <person name="Welchert J."/>
            <person name="Wing R.A."/>
        </authorList>
    </citation>
    <scope>NUCLEOTIDE SEQUENCE [LARGE SCALE GENOMIC DNA]</scope>
</reference>
<keyword evidence="4" id="KW-1185">Reference proteome</keyword>
<evidence type="ECO:0000256" key="2">
    <source>
        <dbReference type="SAM" id="SignalP"/>
    </source>
</evidence>
<evidence type="ECO:0000256" key="1">
    <source>
        <dbReference type="SAM" id="MobiDB-lite"/>
    </source>
</evidence>
<dbReference type="Proteomes" id="UP000026962">
    <property type="component" value="Chromosome 9"/>
</dbReference>
<feature type="compositionally biased region" description="Basic residues" evidence="1">
    <location>
        <begin position="34"/>
        <end position="44"/>
    </location>
</feature>
<feature type="region of interest" description="Disordered" evidence="1">
    <location>
        <begin position="96"/>
        <end position="121"/>
    </location>
</feature>
<evidence type="ECO:0000313" key="4">
    <source>
        <dbReference type="Proteomes" id="UP000026962"/>
    </source>
</evidence>
<dbReference type="HOGENOM" id="CLU_1231611_0_0_1"/>
<feature type="compositionally biased region" description="Low complexity" evidence="1">
    <location>
        <begin position="215"/>
        <end position="225"/>
    </location>
</feature>
<feature type="compositionally biased region" description="Pro residues" evidence="1">
    <location>
        <begin position="159"/>
        <end position="182"/>
    </location>
</feature>
<keyword evidence="2" id="KW-0732">Signal</keyword>
<proteinExistence type="predicted"/>
<feature type="signal peptide" evidence="2">
    <location>
        <begin position="1"/>
        <end position="17"/>
    </location>
</feature>
<accession>A0A0E0M1M0</accession>
<reference evidence="3" key="1">
    <citation type="submission" date="2015-04" db="UniProtKB">
        <authorList>
            <consortium name="EnsemblPlants"/>
        </authorList>
    </citation>
    <scope>IDENTIFICATION</scope>
</reference>
<feature type="region of interest" description="Disordered" evidence="1">
    <location>
        <begin position="146"/>
        <end position="225"/>
    </location>
</feature>